<comment type="subcellular location">
    <subcellularLocation>
        <location evidence="1">Membrane</location>
        <topology evidence="1">Multi-pass membrane protein</topology>
    </subcellularLocation>
</comment>
<evidence type="ECO:0000256" key="2">
    <source>
        <dbReference type="ARBA" id="ARBA00005074"/>
    </source>
</evidence>
<keyword evidence="7 11" id="KW-0472">Membrane</keyword>
<keyword evidence="13" id="KW-1185">Reference proteome</keyword>
<feature type="transmembrane region" description="Helical" evidence="11">
    <location>
        <begin position="179"/>
        <end position="198"/>
    </location>
</feature>
<evidence type="ECO:0000256" key="3">
    <source>
        <dbReference type="ARBA" id="ARBA00010323"/>
    </source>
</evidence>
<feature type="transmembrane region" description="Helical" evidence="11">
    <location>
        <begin position="75"/>
        <end position="108"/>
    </location>
</feature>
<sequence>MIGYGALGTRWHDCRGRSGFRVLRLVGISRSNVKILESKMSPTDLIYLSMLVGAIPLGHLVKISGSPARKEFLCMAAGICLSLALVGRGILHSFVAVAGTYLIVILLGKRRCEWTAFSFVFGYLFFFRTCAYYGFEKPPPHSNAIQLLITLRCCTFPFEAFDTSERSEEDSKKAKLPSFYEFLSYAYCYCGLTTGPYFRYKTFKDMLNQENPEEISTVIPAMRNLKTMLFYGVIYLFLNERFPISHIGSQEYIDHPMGVVYRLLYLVPAFIGFRWRFYIGWLLAESSAMSLGLGAYPFYTDPRPGLGPTKSAPEENGAVTGSETDQIEQIHRDTHSFETIHNIKIFEVEFSPSMANTMKNWNLTIQWWMSNFVHRKLPFKNRNLRMFITLLVSAFWHGVAPGYYLTFLMVPFVVVAEVRMAKAIKPYLSPKLCYYYDWLSWFCHYRSMEYLGCGFMLLQLEPCIAAWKSVYYIGHIFIVIFILLPMFIPKKHVSDTEPKKMS</sequence>
<comment type="pathway">
    <text evidence="9">Phospholipid metabolism.</text>
</comment>
<organism evidence="12 13">
    <name type="scientific">Porites evermanni</name>
    <dbReference type="NCBI Taxonomy" id="104178"/>
    <lineage>
        <taxon>Eukaryota</taxon>
        <taxon>Metazoa</taxon>
        <taxon>Cnidaria</taxon>
        <taxon>Anthozoa</taxon>
        <taxon>Hexacorallia</taxon>
        <taxon>Scleractinia</taxon>
        <taxon>Fungiina</taxon>
        <taxon>Poritidae</taxon>
        <taxon>Porites</taxon>
    </lineage>
</organism>
<evidence type="ECO:0000256" key="1">
    <source>
        <dbReference type="ARBA" id="ARBA00004141"/>
    </source>
</evidence>
<dbReference type="Proteomes" id="UP001159427">
    <property type="component" value="Unassembled WGS sequence"/>
</dbReference>
<dbReference type="EMBL" id="CALNXI010000616">
    <property type="protein sequence ID" value="CAH3030160.1"/>
    <property type="molecule type" value="Genomic_DNA"/>
</dbReference>
<evidence type="ECO:0000256" key="8">
    <source>
        <dbReference type="ARBA" id="ARBA00023315"/>
    </source>
</evidence>
<evidence type="ECO:0000256" key="7">
    <source>
        <dbReference type="ARBA" id="ARBA00023136"/>
    </source>
</evidence>
<evidence type="ECO:0000256" key="10">
    <source>
        <dbReference type="ARBA" id="ARBA00093678"/>
    </source>
</evidence>
<dbReference type="Pfam" id="PF03062">
    <property type="entry name" value="MBOAT"/>
    <property type="match status" value="1"/>
</dbReference>
<feature type="transmembrane region" description="Helical" evidence="11">
    <location>
        <begin position="281"/>
        <end position="299"/>
    </location>
</feature>
<comment type="caution">
    <text evidence="12">The sequence shown here is derived from an EMBL/GenBank/DDBJ whole genome shotgun (WGS) entry which is preliminary data.</text>
</comment>
<comment type="pathway">
    <text evidence="2">Lipid metabolism; phospholipid metabolism.</text>
</comment>
<feature type="transmembrane region" description="Helical" evidence="11">
    <location>
        <begin position="470"/>
        <end position="488"/>
    </location>
</feature>
<keyword evidence="5 11" id="KW-0812">Transmembrane</keyword>
<evidence type="ECO:0000256" key="4">
    <source>
        <dbReference type="ARBA" id="ARBA00022679"/>
    </source>
</evidence>
<evidence type="ECO:0000313" key="13">
    <source>
        <dbReference type="Proteomes" id="UP001159427"/>
    </source>
</evidence>
<feature type="transmembrane region" description="Helical" evidence="11">
    <location>
        <begin position="114"/>
        <end position="135"/>
    </location>
</feature>
<dbReference type="InterPro" id="IPR004299">
    <property type="entry name" value="MBOAT_fam"/>
</dbReference>
<comment type="similarity">
    <text evidence="3">Belongs to the membrane-bound acyltransferase family.</text>
</comment>
<gene>
    <name evidence="12" type="ORF">PEVE_00037482</name>
</gene>
<protein>
    <recommendedName>
        <fullName evidence="10">Lysophospholipid acyltransferase 7</fullName>
    </recommendedName>
</protein>
<dbReference type="InterPro" id="IPR049941">
    <property type="entry name" value="LPLAT_7/PORCN-like"/>
</dbReference>
<keyword evidence="8" id="KW-0012">Acyltransferase</keyword>
<reference evidence="12 13" key="1">
    <citation type="submission" date="2022-05" db="EMBL/GenBank/DDBJ databases">
        <authorList>
            <consortium name="Genoscope - CEA"/>
            <person name="William W."/>
        </authorList>
    </citation>
    <scope>NUCLEOTIDE SEQUENCE [LARGE SCALE GENOMIC DNA]</scope>
</reference>
<keyword evidence="4" id="KW-0808">Transferase</keyword>
<dbReference type="PANTHER" id="PTHR13906:SF16">
    <property type="entry name" value="LYSOPHOSPHOLIPID ACYLTRANSFERASE 7"/>
    <property type="match status" value="1"/>
</dbReference>
<accession>A0ABN8MN56</accession>
<evidence type="ECO:0000256" key="6">
    <source>
        <dbReference type="ARBA" id="ARBA00022989"/>
    </source>
</evidence>
<evidence type="ECO:0000256" key="11">
    <source>
        <dbReference type="SAM" id="Phobius"/>
    </source>
</evidence>
<evidence type="ECO:0000313" key="12">
    <source>
        <dbReference type="EMBL" id="CAH3030160.1"/>
    </source>
</evidence>
<dbReference type="PANTHER" id="PTHR13906">
    <property type="entry name" value="PORCUPINE"/>
    <property type="match status" value="1"/>
</dbReference>
<keyword evidence="6 11" id="KW-1133">Transmembrane helix</keyword>
<evidence type="ECO:0000256" key="9">
    <source>
        <dbReference type="ARBA" id="ARBA00025707"/>
    </source>
</evidence>
<proteinExistence type="inferred from homology"/>
<name>A0ABN8MN56_9CNID</name>
<evidence type="ECO:0000256" key="5">
    <source>
        <dbReference type="ARBA" id="ARBA00022692"/>
    </source>
</evidence>